<proteinExistence type="inferred from homology"/>
<dbReference type="KEGG" id="emp:EZMO1_3384"/>
<reference evidence="8 9" key="1">
    <citation type="journal article" date="2016" name="Front. Microbiol.">
        <title>Genomic Insight into the Host-Endosymbiont Relationship of Endozoicomonas montiporae CL-33(T) with its Coral Host.</title>
        <authorList>
            <person name="Ding J.-Y."/>
            <person name="Shiu J.-H."/>
            <person name="Chen W.-M."/>
            <person name="Chiang Y.-R."/>
            <person name="Tang S.-L."/>
        </authorList>
    </citation>
    <scope>NUCLEOTIDE SEQUENCE [LARGE SCALE GENOMIC DNA]</scope>
    <source>
        <strain evidence="8 9">CL-33</strain>
    </source>
</reference>
<dbReference type="STRING" id="570277.EZMO1_3384"/>
<sequence>MESGILNLTSPFYLMIPLALMALIPFMAVMGTSFLKLVVVFSILRNATGLQQIPPNIAMNALAIILTLYIMAPVGYEMYERIQPETLNFEDLSWIEAVQDGITPYREFLKANTTAEERNFFLKSARLLWPSRYQKELSGDDLMILLPSFCISELTKAFQIGFLLYLPFIIIDLIVSNILLAMGMMMVSPMTISLPFKLLLFVLLEGWTRLIHSLVLSYS</sequence>
<comment type="similarity">
    <text evidence="2 7">Belongs to the FliP/MopC/SpaP family.</text>
</comment>
<feature type="transmembrane region" description="Helical" evidence="7">
    <location>
        <begin position="56"/>
        <end position="76"/>
    </location>
</feature>
<dbReference type="PANTHER" id="PTHR30587:SF2">
    <property type="entry name" value="SURFACE PRESENTATION OF ANTIGENS PROTEIN SPAP"/>
    <property type="match status" value="1"/>
</dbReference>
<dbReference type="OrthoDB" id="9805111at2"/>
<feature type="transmembrane region" description="Helical" evidence="7">
    <location>
        <begin position="162"/>
        <end position="186"/>
    </location>
</feature>
<evidence type="ECO:0000256" key="4">
    <source>
        <dbReference type="ARBA" id="ARBA00022692"/>
    </source>
</evidence>
<dbReference type="RefSeq" id="WP_051790083.1">
    <property type="nucleotide sequence ID" value="NZ_CP013251.1"/>
</dbReference>
<evidence type="ECO:0000256" key="6">
    <source>
        <dbReference type="ARBA" id="ARBA00023136"/>
    </source>
</evidence>
<keyword evidence="5 7" id="KW-1133">Transmembrane helix</keyword>
<accession>A0A142BF49</accession>
<name>A0A142BF49_9GAMM</name>
<feature type="transmembrane region" description="Helical" evidence="7">
    <location>
        <begin position="198"/>
        <end position="218"/>
    </location>
</feature>
<feature type="transmembrane region" description="Helical" evidence="7">
    <location>
        <begin position="12"/>
        <end position="44"/>
    </location>
</feature>
<evidence type="ECO:0000256" key="5">
    <source>
        <dbReference type="ARBA" id="ARBA00022989"/>
    </source>
</evidence>
<dbReference type="AlphaFoldDB" id="A0A142BF49"/>
<keyword evidence="3 7" id="KW-1003">Cell membrane</keyword>
<evidence type="ECO:0000256" key="3">
    <source>
        <dbReference type="ARBA" id="ARBA00022475"/>
    </source>
</evidence>
<dbReference type="InterPro" id="IPR005838">
    <property type="entry name" value="T3SS_IM_P"/>
</dbReference>
<protein>
    <submittedName>
        <fullName evidence="8">Type III secretion protein R</fullName>
    </submittedName>
</protein>
<evidence type="ECO:0000313" key="9">
    <source>
        <dbReference type="Proteomes" id="UP000071065"/>
    </source>
</evidence>
<evidence type="ECO:0000256" key="2">
    <source>
        <dbReference type="ARBA" id="ARBA00006257"/>
    </source>
</evidence>
<dbReference type="NCBIfam" id="TIGR01102">
    <property type="entry name" value="yscR"/>
    <property type="match status" value="1"/>
</dbReference>
<dbReference type="PROSITE" id="PS01060">
    <property type="entry name" value="FLIP_1"/>
    <property type="match status" value="1"/>
</dbReference>
<dbReference type="InterPro" id="IPR005773">
    <property type="entry name" value="T3SS_YscR-like"/>
</dbReference>
<dbReference type="Proteomes" id="UP000071065">
    <property type="component" value="Chromosome"/>
</dbReference>
<gene>
    <name evidence="8" type="primary">yscR</name>
    <name evidence="8" type="ORF">EZMO1_3384</name>
</gene>
<keyword evidence="6 7" id="KW-0472">Membrane</keyword>
<keyword evidence="4 7" id="KW-0812">Transmembrane</keyword>
<organism evidence="8 9">
    <name type="scientific">Endozoicomonas montiporae CL-33</name>
    <dbReference type="NCBI Taxonomy" id="570277"/>
    <lineage>
        <taxon>Bacteria</taxon>
        <taxon>Pseudomonadati</taxon>
        <taxon>Pseudomonadota</taxon>
        <taxon>Gammaproteobacteria</taxon>
        <taxon>Oceanospirillales</taxon>
        <taxon>Endozoicomonadaceae</taxon>
        <taxon>Endozoicomonas</taxon>
    </lineage>
</organism>
<dbReference type="PATRIC" id="fig|570277.3.peg.3641"/>
<dbReference type="GO" id="GO:0005886">
    <property type="term" value="C:plasma membrane"/>
    <property type="evidence" value="ECO:0007669"/>
    <property type="project" value="UniProtKB-SubCell"/>
</dbReference>
<evidence type="ECO:0000256" key="1">
    <source>
        <dbReference type="ARBA" id="ARBA00004651"/>
    </source>
</evidence>
<dbReference type="PRINTS" id="PR01302">
    <property type="entry name" value="TYPE3IMPPROT"/>
</dbReference>
<dbReference type="GO" id="GO:0009306">
    <property type="term" value="P:protein secretion"/>
    <property type="evidence" value="ECO:0007669"/>
    <property type="project" value="UniProtKB-UniRule"/>
</dbReference>
<dbReference type="PANTHER" id="PTHR30587">
    <property type="entry name" value="FLAGELLAR BIOSYNTHETIC PROTEIN FLIP"/>
    <property type="match status" value="1"/>
</dbReference>
<comment type="subcellular location">
    <subcellularLocation>
        <location evidence="1">Cell membrane</location>
        <topology evidence="1">Multi-pass membrane protein</topology>
    </subcellularLocation>
</comment>
<evidence type="ECO:0000313" key="8">
    <source>
        <dbReference type="EMBL" id="AMO57375.1"/>
    </source>
</evidence>
<dbReference type="NCBIfam" id="NF009438">
    <property type="entry name" value="PRK12797.1"/>
    <property type="match status" value="1"/>
</dbReference>
<evidence type="ECO:0000256" key="7">
    <source>
        <dbReference type="RuleBase" id="RU362070"/>
    </source>
</evidence>
<dbReference type="EMBL" id="CP013251">
    <property type="protein sequence ID" value="AMO57375.1"/>
    <property type="molecule type" value="Genomic_DNA"/>
</dbReference>
<dbReference type="Pfam" id="PF00813">
    <property type="entry name" value="FliP"/>
    <property type="match status" value="1"/>
</dbReference>